<dbReference type="EMBL" id="REFW01000002">
    <property type="protein sequence ID" value="RMB60308.1"/>
    <property type="molecule type" value="Genomic_DNA"/>
</dbReference>
<reference evidence="7 8" key="1">
    <citation type="submission" date="2018-10" db="EMBL/GenBank/DDBJ databases">
        <title>Tessaracoccus antarcticuss sp. nov., isolated from sediment.</title>
        <authorList>
            <person name="Zhou L.Y."/>
            <person name="Du Z.J."/>
        </authorList>
    </citation>
    <scope>NUCLEOTIDE SEQUENCE [LARGE SCALE GENOMIC DNA]</scope>
    <source>
        <strain evidence="7 8">JDX10</strain>
    </source>
</reference>
<comment type="subcellular location">
    <subcellularLocation>
        <location evidence="1">Membrane</location>
        <topology evidence="1">Multi-pass membrane protein</topology>
    </subcellularLocation>
</comment>
<evidence type="ECO:0000256" key="2">
    <source>
        <dbReference type="ARBA" id="ARBA00005268"/>
    </source>
</evidence>
<dbReference type="PANTHER" id="PTHR30028:SF0">
    <property type="entry name" value="PROTEIN ALUMINUM SENSITIVE 3"/>
    <property type="match status" value="1"/>
</dbReference>
<dbReference type="Proteomes" id="UP000275256">
    <property type="component" value="Unassembled WGS sequence"/>
</dbReference>
<protein>
    <submittedName>
        <fullName evidence="7">ABC transporter permease</fullName>
    </submittedName>
</protein>
<evidence type="ECO:0000313" key="8">
    <source>
        <dbReference type="Proteomes" id="UP000275256"/>
    </source>
</evidence>
<accession>A0A3M0G715</accession>
<keyword evidence="3 6" id="KW-0812">Transmembrane</keyword>
<dbReference type="GO" id="GO:0005886">
    <property type="term" value="C:plasma membrane"/>
    <property type="evidence" value="ECO:0007669"/>
    <property type="project" value="TreeGrafter"/>
</dbReference>
<dbReference type="AlphaFoldDB" id="A0A3M0G715"/>
<keyword evidence="4 6" id="KW-1133">Transmembrane helix</keyword>
<feature type="transmembrane region" description="Helical" evidence="6">
    <location>
        <begin position="78"/>
        <end position="102"/>
    </location>
</feature>
<evidence type="ECO:0000313" key="7">
    <source>
        <dbReference type="EMBL" id="RMB60308.1"/>
    </source>
</evidence>
<organism evidence="7 8">
    <name type="scientific">Tessaracoccus antarcticus</name>
    <dbReference type="NCBI Taxonomy" id="2479848"/>
    <lineage>
        <taxon>Bacteria</taxon>
        <taxon>Bacillati</taxon>
        <taxon>Actinomycetota</taxon>
        <taxon>Actinomycetes</taxon>
        <taxon>Propionibacteriales</taxon>
        <taxon>Propionibacteriaceae</taxon>
        <taxon>Tessaracoccus</taxon>
    </lineage>
</organism>
<feature type="transmembrane region" description="Helical" evidence="6">
    <location>
        <begin position="43"/>
        <end position="66"/>
    </location>
</feature>
<name>A0A3M0G715_9ACTN</name>
<evidence type="ECO:0000256" key="5">
    <source>
        <dbReference type="ARBA" id="ARBA00023136"/>
    </source>
</evidence>
<comment type="caution">
    <text evidence="7">The sequence shown here is derived from an EMBL/GenBank/DDBJ whole genome shotgun (WGS) entry which is preliminary data.</text>
</comment>
<gene>
    <name evidence="7" type="ORF">EAX62_09610</name>
</gene>
<dbReference type="Pfam" id="PF03649">
    <property type="entry name" value="UPF0014"/>
    <property type="match status" value="1"/>
</dbReference>
<keyword evidence="5 6" id="KW-0472">Membrane</keyword>
<feature type="transmembrane region" description="Helical" evidence="6">
    <location>
        <begin position="108"/>
        <end position="128"/>
    </location>
</feature>
<evidence type="ECO:0000256" key="3">
    <source>
        <dbReference type="ARBA" id="ARBA00022692"/>
    </source>
</evidence>
<sequence length="242" mass="24900">MVLLTALGTGALLLGRVRLASQVPWAGIRAAVQLLLISYVVGWAVSSPAWAFALVGVMFIVGVVTTSRRVGLDSPRSFAAAALSMAAGAVPVLVIIFGSGAAPLNGAAIIPLAGILVGNVMTAHTLFARHALADLGSQFDLYEARLALGFHRQVAIREVVRDAVPEALIPALDQTRTAGLVTLPGAYIGVLLGGGSPLQAGAAQVLVLVGVLAGQPLTALVARELMSLGWLLPRRVESQLHS</sequence>
<dbReference type="OrthoDB" id="3212530at2"/>
<evidence type="ECO:0000256" key="6">
    <source>
        <dbReference type="SAM" id="Phobius"/>
    </source>
</evidence>
<evidence type="ECO:0000256" key="1">
    <source>
        <dbReference type="ARBA" id="ARBA00004141"/>
    </source>
</evidence>
<dbReference type="PANTHER" id="PTHR30028">
    <property type="entry name" value="UPF0014 INNER MEMBRANE PROTEIN YBBM-RELATED"/>
    <property type="match status" value="1"/>
</dbReference>
<dbReference type="InterPro" id="IPR005226">
    <property type="entry name" value="UPF0014_fam"/>
</dbReference>
<evidence type="ECO:0000256" key="4">
    <source>
        <dbReference type="ARBA" id="ARBA00022989"/>
    </source>
</evidence>
<keyword evidence="8" id="KW-1185">Reference proteome</keyword>
<proteinExistence type="inferred from homology"/>
<comment type="similarity">
    <text evidence="2">Belongs to the UPF0014 family.</text>
</comment>